<evidence type="ECO:0000313" key="7">
    <source>
        <dbReference type="Proteomes" id="UP001596310"/>
    </source>
</evidence>
<proteinExistence type="inferred from homology"/>
<dbReference type="EMBL" id="JBHSSM010000024">
    <property type="protein sequence ID" value="MFC6316078.1"/>
    <property type="molecule type" value="Genomic_DNA"/>
</dbReference>
<dbReference type="SUPFAM" id="SSF75005">
    <property type="entry name" value="Arabinanase/levansucrase/invertase"/>
    <property type="match status" value="1"/>
</dbReference>
<dbReference type="InterPro" id="IPR006710">
    <property type="entry name" value="Glyco_hydro_43"/>
</dbReference>
<dbReference type="InterPro" id="IPR023296">
    <property type="entry name" value="Glyco_hydro_beta-prop_sf"/>
</dbReference>
<reference evidence="7" key="1">
    <citation type="journal article" date="2019" name="Int. J. Syst. Evol. Microbiol.">
        <title>The Global Catalogue of Microorganisms (GCM) 10K type strain sequencing project: providing services to taxonomists for standard genome sequencing and annotation.</title>
        <authorList>
            <consortium name="The Broad Institute Genomics Platform"/>
            <consortium name="The Broad Institute Genome Sequencing Center for Infectious Disease"/>
            <person name="Wu L."/>
            <person name="Ma J."/>
        </authorList>
    </citation>
    <scope>NUCLEOTIDE SEQUENCE [LARGE SCALE GENOMIC DNA]</scope>
    <source>
        <strain evidence="7">CCM 8897</strain>
    </source>
</reference>
<dbReference type="Gene3D" id="2.115.10.20">
    <property type="entry name" value="Glycosyl hydrolase domain, family 43"/>
    <property type="match status" value="1"/>
</dbReference>
<keyword evidence="4 5" id="KW-0326">Glycosidase</keyword>
<dbReference type="InterPro" id="IPR050727">
    <property type="entry name" value="GH43_arabinanases"/>
</dbReference>
<dbReference type="RefSeq" id="WP_125597334.1">
    <property type="nucleotide sequence ID" value="NZ_JBHSSM010000024.1"/>
</dbReference>
<evidence type="ECO:0000256" key="2">
    <source>
        <dbReference type="ARBA" id="ARBA00009865"/>
    </source>
</evidence>
<comment type="pathway">
    <text evidence="1">Glycan metabolism; L-arabinan degradation.</text>
</comment>
<evidence type="ECO:0000256" key="3">
    <source>
        <dbReference type="ARBA" id="ARBA00022801"/>
    </source>
</evidence>
<comment type="similarity">
    <text evidence="2 5">Belongs to the glycosyl hydrolase 43 family.</text>
</comment>
<keyword evidence="7" id="KW-1185">Reference proteome</keyword>
<keyword evidence="3 5" id="KW-0378">Hydrolase</keyword>
<evidence type="ECO:0000256" key="5">
    <source>
        <dbReference type="RuleBase" id="RU361187"/>
    </source>
</evidence>
<dbReference type="Pfam" id="PF04616">
    <property type="entry name" value="Glyco_hydro_43"/>
    <property type="match status" value="1"/>
</dbReference>
<dbReference type="PANTHER" id="PTHR43301:SF3">
    <property type="entry name" value="ARABINAN ENDO-1,5-ALPHA-L-ARABINOSIDASE A-RELATED"/>
    <property type="match status" value="1"/>
</dbReference>
<comment type="caution">
    <text evidence="6">The sequence shown here is derived from an EMBL/GenBank/DDBJ whole genome shotgun (WGS) entry which is preliminary data.</text>
</comment>
<dbReference type="PANTHER" id="PTHR43301">
    <property type="entry name" value="ARABINAN ENDO-1,5-ALPHA-L-ARABINOSIDASE"/>
    <property type="match status" value="1"/>
</dbReference>
<evidence type="ECO:0000256" key="1">
    <source>
        <dbReference type="ARBA" id="ARBA00004834"/>
    </source>
</evidence>
<name>A0ABW1USS4_9LACO</name>
<dbReference type="CDD" id="cd08998">
    <property type="entry name" value="GH43_Arb43a-like"/>
    <property type="match status" value="1"/>
</dbReference>
<accession>A0ABW1USS4</accession>
<evidence type="ECO:0000313" key="6">
    <source>
        <dbReference type="EMBL" id="MFC6316078.1"/>
    </source>
</evidence>
<protein>
    <submittedName>
        <fullName evidence="6">Arabinan endo-1,5-alpha-L-arabinosidase</fullName>
    </submittedName>
</protein>
<gene>
    <name evidence="6" type="ORF">ACFQHW_10935</name>
</gene>
<organism evidence="6 7">
    <name type="scientific">Lapidilactobacillus achengensis</name>
    <dbReference type="NCBI Taxonomy" id="2486000"/>
    <lineage>
        <taxon>Bacteria</taxon>
        <taxon>Bacillati</taxon>
        <taxon>Bacillota</taxon>
        <taxon>Bacilli</taxon>
        <taxon>Lactobacillales</taxon>
        <taxon>Lactobacillaceae</taxon>
        <taxon>Lapidilactobacillus</taxon>
    </lineage>
</organism>
<dbReference type="Proteomes" id="UP001596310">
    <property type="component" value="Unassembled WGS sequence"/>
</dbReference>
<evidence type="ECO:0000256" key="4">
    <source>
        <dbReference type="ARBA" id="ARBA00023295"/>
    </source>
</evidence>
<sequence>MSEKQQNDWVDAHWGTRGVHDPTIIQADGHYYMFSTDTHVAGQATHGIQIRESTDLVQWQFVGTAFDHVPIVAANWAQATGLWAPEVIKVGDQYRMYYAASTFGSQVSCIGLATAPRPAGPWTPRDLVIKTDGGQNGQNAIDANVVTAADGRQWLLYGSFFGGIFLVELDSTTGLTKYPGDFGQRIAQRPRAAQDGAIEGCFIQYRPDQGYYYLFMSYDSLTWSYHVRVARSRQITGPYHDFNGQDVFYPQGERYQEIGTKILGSYQFANEFPWFGPGHNSILTSGDQDFMVHHVRCQPNQNDSYGMIRKVYWLENGWPVVDPNYYKSTTDNHPLAASPAEIGEIICWPSTSELIPSHQIPLDSGFYANLDSYRWITSWDWEQQCAATYLIGLTKAGTGLWVKAH</sequence>